<proteinExistence type="evidence at transcript level"/>
<organism evidence="1">
    <name type="scientific">Papilio xuthus</name>
    <name type="common">Asian swallowtail butterfly</name>
    <dbReference type="NCBI Taxonomy" id="66420"/>
    <lineage>
        <taxon>Eukaryota</taxon>
        <taxon>Metazoa</taxon>
        <taxon>Ecdysozoa</taxon>
        <taxon>Arthropoda</taxon>
        <taxon>Hexapoda</taxon>
        <taxon>Insecta</taxon>
        <taxon>Pterygota</taxon>
        <taxon>Neoptera</taxon>
        <taxon>Endopterygota</taxon>
        <taxon>Lepidoptera</taxon>
        <taxon>Glossata</taxon>
        <taxon>Ditrysia</taxon>
        <taxon>Papilionoidea</taxon>
        <taxon>Papilionidae</taxon>
        <taxon>Papilioninae</taxon>
        <taxon>Papilio</taxon>
    </lineage>
</organism>
<evidence type="ECO:0000313" key="1">
    <source>
        <dbReference type="EMBL" id="BAM20217.1"/>
    </source>
</evidence>
<dbReference type="EMBL" id="AK404473">
    <property type="protein sequence ID" value="BAM20217.1"/>
    <property type="molecule type" value="mRNA"/>
</dbReference>
<dbReference type="AlphaFoldDB" id="I4DQM7"/>
<sequence length="66" mass="7855">MCFVMPLSVTIFKNKTKPVLFVVYSLIFLLYDNSIQALNKKKNLKALVRLKLFIPNLNYNLRMLYR</sequence>
<name>I4DQM7_PAPXU</name>
<accession>I4DQM7</accession>
<reference evidence="1" key="1">
    <citation type="journal article" date="2012" name="BMC Biol.">
        <title>Comprehensive microarray-based analysis for stage-specific larval camouflage pattern-associated genes in the swallowtail butterfly, Papilio xuthus.</title>
        <authorList>
            <person name="Futahashi R."/>
            <person name="Shirataki H."/>
            <person name="Narita T."/>
            <person name="Mita K."/>
            <person name="Fujiwara H."/>
        </authorList>
    </citation>
    <scope>NUCLEOTIDE SEQUENCE</scope>
    <source>
        <tissue evidence="1">Epidermis</tissue>
    </source>
</reference>
<protein>
    <submittedName>
        <fullName evidence="1">Uncharacterized protein</fullName>
    </submittedName>
</protein>